<comment type="catalytic activity">
    <reaction evidence="14 16">
        <text>DNA(n) + a 2'-deoxyribonucleoside 5'-triphosphate = DNA(n+1) + diphosphate</text>
        <dbReference type="Rhea" id="RHEA:22508"/>
        <dbReference type="Rhea" id="RHEA-COMP:17339"/>
        <dbReference type="Rhea" id="RHEA-COMP:17340"/>
        <dbReference type="ChEBI" id="CHEBI:33019"/>
        <dbReference type="ChEBI" id="CHEBI:61560"/>
        <dbReference type="ChEBI" id="CHEBI:173112"/>
        <dbReference type="EC" id="2.7.7.7"/>
    </reaction>
</comment>
<evidence type="ECO:0000256" key="11">
    <source>
        <dbReference type="ARBA" id="ARBA00022932"/>
    </source>
</evidence>
<keyword evidence="9 16" id="KW-0378">Hydrolase</keyword>
<dbReference type="GO" id="GO:0003677">
    <property type="term" value="F:DNA binding"/>
    <property type="evidence" value="ECO:0007669"/>
    <property type="project" value="UniProtKB-UniRule"/>
</dbReference>
<dbReference type="GO" id="GO:0008409">
    <property type="term" value="F:5'-3' exonuclease activity"/>
    <property type="evidence" value="ECO:0007669"/>
    <property type="project" value="UniProtKB-UniRule"/>
</dbReference>
<dbReference type="PRINTS" id="PR00868">
    <property type="entry name" value="DNAPOLI"/>
</dbReference>
<dbReference type="InterPro" id="IPR001098">
    <property type="entry name" value="DNA-dir_DNA_pol_A_palm_dom"/>
</dbReference>
<dbReference type="CDD" id="cd06140">
    <property type="entry name" value="DNA_polA_I_Bacillus_like_exo"/>
    <property type="match status" value="1"/>
</dbReference>
<dbReference type="InterPro" id="IPR008918">
    <property type="entry name" value="HhH2"/>
</dbReference>
<dbReference type="Pfam" id="PF01367">
    <property type="entry name" value="5_3_exonuc"/>
    <property type="match status" value="1"/>
</dbReference>
<keyword evidence="11 16" id="KW-0239">DNA-directed DNA polymerase</keyword>
<dbReference type="FunFam" id="1.20.1060.10:FF:000001">
    <property type="entry name" value="DNA polymerase I"/>
    <property type="match status" value="1"/>
</dbReference>
<dbReference type="InterPro" id="IPR020046">
    <property type="entry name" value="5-3_exonucl_a-hlix_arch_N"/>
</dbReference>
<dbReference type="InterPro" id="IPR002421">
    <property type="entry name" value="5-3_exonuclease"/>
</dbReference>
<evidence type="ECO:0000259" key="18">
    <source>
        <dbReference type="SMART" id="SM00482"/>
    </source>
</evidence>
<name>A0A1H3VUK4_SELRU</name>
<evidence type="ECO:0000256" key="6">
    <source>
        <dbReference type="ARBA" id="ARBA00022705"/>
    </source>
</evidence>
<dbReference type="FunFam" id="1.10.150.20:FF:000002">
    <property type="entry name" value="DNA polymerase I"/>
    <property type="match status" value="1"/>
</dbReference>
<keyword evidence="13 16" id="KW-0234">DNA repair</keyword>
<evidence type="ECO:0000256" key="2">
    <source>
        <dbReference type="ARBA" id="ARBA00012417"/>
    </source>
</evidence>
<dbReference type="PANTHER" id="PTHR10133:SF27">
    <property type="entry name" value="DNA POLYMERASE NU"/>
    <property type="match status" value="1"/>
</dbReference>
<keyword evidence="6 16" id="KW-0235">DNA replication</keyword>
<dbReference type="Pfam" id="PF00476">
    <property type="entry name" value="DNA_pol_A"/>
    <property type="match status" value="1"/>
</dbReference>
<comment type="subunit">
    <text evidence="16">Single-chain monomer with multiple functions.</text>
</comment>
<gene>
    <name evidence="16" type="primary">polA</name>
    <name evidence="19" type="ORF">SAMN05660648_00596</name>
</gene>
<evidence type="ECO:0000256" key="9">
    <source>
        <dbReference type="ARBA" id="ARBA00022801"/>
    </source>
</evidence>
<dbReference type="GO" id="GO:0006261">
    <property type="term" value="P:DNA-templated DNA replication"/>
    <property type="evidence" value="ECO:0007669"/>
    <property type="project" value="UniProtKB-UniRule"/>
</dbReference>
<feature type="domain" description="5'-3' exonuclease" evidence="17">
    <location>
        <begin position="3"/>
        <end position="263"/>
    </location>
</feature>
<organism evidence="19 20">
    <name type="scientific">Selenomonas ruminantium</name>
    <dbReference type="NCBI Taxonomy" id="971"/>
    <lineage>
        <taxon>Bacteria</taxon>
        <taxon>Bacillati</taxon>
        <taxon>Bacillota</taxon>
        <taxon>Negativicutes</taxon>
        <taxon>Selenomonadales</taxon>
        <taxon>Selenomonadaceae</taxon>
        <taxon>Selenomonas</taxon>
    </lineage>
</organism>
<dbReference type="Gene3D" id="3.40.50.1010">
    <property type="entry name" value="5'-nuclease"/>
    <property type="match status" value="1"/>
</dbReference>
<dbReference type="FunFam" id="3.40.50.1010:FF:000001">
    <property type="entry name" value="DNA polymerase I"/>
    <property type="match status" value="1"/>
</dbReference>
<dbReference type="SMART" id="SM00482">
    <property type="entry name" value="POLAc"/>
    <property type="match status" value="1"/>
</dbReference>
<keyword evidence="10 16" id="KW-0269">Exonuclease</keyword>
<dbReference type="CDD" id="cd09898">
    <property type="entry name" value="H3TH_53EXO"/>
    <property type="match status" value="1"/>
</dbReference>
<keyword evidence="4 16" id="KW-0808">Transferase</keyword>
<keyword evidence="12 16" id="KW-0238">DNA-binding</keyword>
<dbReference type="InterPro" id="IPR029060">
    <property type="entry name" value="PIN-like_dom_sf"/>
</dbReference>
<dbReference type="InterPro" id="IPR043502">
    <property type="entry name" value="DNA/RNA_pol_sf"/>
</dbReference>
<dbReference type="FunFam" id="1.10.150.20:FF:000003">
    <property type="entry name" value="DNA polymerase I"/>
    <property type="match status" value="1"/>
</dbReference>
<evidence type="ECO:0000256" key="3">
    <source>
        <dbReference type="ARBA" id="ARBA00020311"/>
    </source>
</evidence>
<dbReference type="InterPro" id="IPR020045">
    <property type="entry name" value="DNA_polI_H3TH"/>
</dbReference>
<dbReference type="NCBIfam" id="NF004397">
    <property type="entry name" value="PRK05755.1"/>
    <property type="match status" value="1"/>
</dbReference>
<accession>A0A1H3VUK4</accession>
<protein>
    <recommendedName>
        <fullName evidence="3 15">DNA polymerase I</fullName>
        <ecNumber evidence="2 15">2.7.7.7</ecNumber>
    </recommendedName>
</protein>
<evidence type="ECO:0000256" key="10">
    <source>
        <dbReference type="ARBA" id="ARBA00022839"/>
    </source>
</evidence>
<dbReference type="InterPro" id="IPR036279">
    <property type="entry name" value="5-3_exonuclease_C_sf"/>
</dbReference>
<evidence type="ECO:0000259" key="17">
    <source>
        <dbReference type="SMART" id="SM00475"/>
    </source>
</evidence>
<dbReference type="InterPro" id="IPR019760">
    <property type="entry name" value="DNA-dir_DNA_pol_A_CS"/>
</dbReference>
<evidence type="ECO:0000256" key="13">
    <source>
        <dbReference type="ARBA" id="ARBA00023204"/>
    </source>
</evidence>
<comment type="function">
    <text evidence="16">In addition to polymerase activity, this DNA polymerase exhibits 5'-3' exonuclease activity.</text>
</comment>
<evidence type="ECO:0000256" key="1">
    <source>
        <dbReference type="ARBA" id="ARBA00007705"/>
    </source>
</evidence>
<evidence type="ECO:0000256" key="16">
    <source>
        <dbReference type="RuleBase" id="RU004460"/>
    </source>
</evidence>
<comment type="similarity">
    <text evidence="1 16">Belongs to the DNA polymerase type-A family.</text>
</comment>
<dbReference type="InterPro" id="IPR002298">
    <property type="entry name" value="DNA_polymerase_A"/>
</dbReference>
<dbReference type="InterPro" id="IPR012337">
    <property type="entry name" value="RNaseH-like_sf"/>
</dbReference>
<dbReference type="InterPro" id="IPR036397">
    <property type="entry name" value="RNaseH_sf"/>
</dbReference>
<dbReference type="Gene3D" id="3.30.70.370">
    <property type="match status" value="1"/>
</dbReference>
<evidence type="ECO:0000256" key="5">
    <source>
        <dbReference type="ARBA" id="ARBA00022695"/>
    </source>
</evidence>
<dbReference type="RefSeq" id="WP_074670757.1">
    <property type="nucleotide sequence ID" value="NZ_FNQG01000002.1"/>
</dbReference>
<keyword evidence="5 16" id="KW-0548">Nucleotidyltransferase</keyword>
<dbReference type="EMBL" id="FNQG01000002">
    <property type="protein sequence ID" value="SDZ78503.1"/>
    <property type="molecule type" value="Genomic_DNA"/>
</dbReference>
<dbReference type="Gene3D" id="3.30.420.10">
    <property type="entry name" value="Ribonuclease H-like superfamily/Ribonuclease H"/>
    <property type="match status" value="1"/>
</dbReference>
<dbReference type="SUPFAM" id="SSF53098">
    <property type="entry name" value="Ribonuclease H-like"/>
    <property type="match status" value="1"/>
</dbReference>
<keyword evidence="8 16" id="KW-0227">DNA damage</keyword>
<dbReference type="SMART" id="SM00475">
    <property type="entry name" value="53EXOc"/>
    <property type="match status" value="1"/>
</dbReference>
<evidence type="ECO:0000256" key="15">
    <source>
        <dbReference type="NCBIfam" id="TIGR00593"/>
    </source>
</evidence>
<dbReference type="SUPFAM" id="SSF88723">
    <property type="entry name" value="PIN domain-like"/>
    <property type="match status" value="1"/>
</dbReference>
<dbReference type="PROSITE" id="PS00447">
    <property type="entry name" value="DNA_POLYMERASE_A"/>
    <property type="match status" value="1"/>
</dbReference>
<evidence type="ECO:0000313" key="19">
    <source>
        <dbReference type="EMBL" id="SDZ78503.1"/>
    </source>
</evidence>
<dbReference type="PANTHER" id="PTHR10133">
    <property type="entry name" value="DNA POLYMERASE I"/>
    <property type="match status" value="1"/>
</dbReference>
<dbReference type="AlphaFoldDB" id="A0A1H3VUK4"/>
<dbReference type="NCBIfam" id="TIGR00593">
    <property type="entry name" value="pola"/>
    <property type="match status" value="1"/>
</dbReference>
<dbReference type="Proteomes" id="UP000183469">
    <property type="component" value="Unassembled WGS sequence"/>
</dbReference>
<evidence type="ECO:0000256" key="8">
    <source>
        <dbReference type="ARBA" id="ARBA00022763"/>
    </source>
</evidence>
<reference evidence="19 20" key="1">
    <citation type="submission" date="2016-10" db="EMBL/GenBank/DDBJ databases">
        <authorList>
            <person name="de Groot N.N."/>
        </authorList>
    </citation>
    <scope>NUCLEOTIDE SEQUENCE [LARGE SCALE GENOMIC DNA]</scope>
    <source>
        <strain evidence="19 20">DSM 2872</strain>
    </source>
</reference>
<dbReference type="SMART" id="SM00279">
    <property type="entry name" value="HhH2"/>
    <property type="match status" value="1"/>
</dbReference>
<evidence type="ECO:0000256" key="14">
    <source>
        <dbReference type="ARBA" id="ARBA00049244"/>
    </source>
</evidence>
<evidence type="ECO:0000256" key="4">
    <source>
        <dbReference type="ARBA" id="ARBA00022679"/>
    </source>
</evidence>
<keyword evidence="7" id="KW-0540">Nuclease</keyword>
<dbReference type="GO" id="GO:0006302">
    <property type="term" value="P:double-strand break repair"/>
    <property type="evidence" value="ECO:0007669"/>
    <property type="project" value="TreeGrafter"/>
</dbReference>
<proteinExistence type="inferred from homology"/>
<evidence type="ECO:0000256" key="12">
    <source>
        <dbReference type="ARBA" id="ARBA00023125"/>
    </source>
</evidence>
<dbReference type="Pfam" id="PF02739">
    <property type="entry name" value="5_3_exonuc_N"/>
    <property type="match status" value="1"/>
</dbReference>
<dbReference type="CDD" id="cd09859">
    <property type="entry name" value="PIN_53EXO"/>
    <property type="match status" value="1"/>
</dbReference>
<dbReference type="InterPro" id="IPR018320">
    <property type="entry name" value="DNA_polymerase_1"/>
</dbReference>
<dbReference type="SUPFAM" id="SSF47807">
    <property type="entry name" value="5' to 3' exonuclease, C-terminal subdomain"/>
    <property type="match status" value="1"/>
</dbReference>
<feature type="domain" description="DNA-directed DNA polymerase family A palm" evidence="18">
    <location>
        <begin position="624"/>
        <end position="831"/>
    </location>
</feature>
<dbReference type="EC" id="2.7.7.7" evidence="2 15"/>
<dbReference type="Gene3D" id="1.20.1060.10">
    <property type="entry name" value="Taq DNA Polymerase, Chain T, domain 4"/>
    <property type="match status" value="1"/>
</dbReference>
<evidence type="ECO:0000256" key="7">
    <source>
        <dbReference type="ARBA" id="ARBA00022722"/>
    </source>
</evidence>
<dbReference type="GO" id="GO:0003887">
    <property type="term" value="F:DNA-directed DNA polymerase activity"/>
    <property type="evidence" value="ECO:0007669"/>
    <property type="project" value="UniProtKB-UniRule"/>
</dbReference>
<dbReference type="CDD" id="cd08637">
    <property type="entry name" value="DNA_pol_A_pol_I_C"/>
    <property type="match status" value="1"/>
</dbReference>
<sequence>MSQRFVILDGSSLMYRAFYALPPLTDSQGRPTNAIFGFSNMLTKLLGELQPDKLVIAFDKGRTTFRTERYAEYKGTRDKTPEELLAQIPLLHEFAAAFGISFIEKERYEADDIIGTLAVKAAGAGHEVMVVTGDRDALQLVRPNLKVLLTKKGISELKEYDEAAFQEEYGFEPIKLIDLKGLMGDTSDNIPGVPGVGPKTASKLLLEYGSLEDVLNNIENISGKKLKERLTENKEQAILSKELATIELNVPEMELEWESYGITPDHERMKEFCDGYELKAVWKNFVKIYGEGEAELVLDFSAPALEVDLSYAVWDKETVAKELAAAESVAVCGLFSGKAPFVKLTGAAVCLLPAKKLGYIDAEGLAVLQEVMAKKPAVVKGLKAYYQAGVKPADSFFDIELAAYLLSPEANKYELERLVQEYLPTLRKPENLSGVEADAVWEAYALASLQPVLSAKLKELQMDKLYEEIELPLVEVLAAMEQNGIYINREELVKKGEELEARLQSLQQDIYVLAGTEFNINSPKQLGEVLFERLELPPVKKTKTGYSTNAEVLESLRDKHPVVEQVLHYRTLSKLKSTYIDGLQELIGAEGRIYTSFNQTVTATGRLSSSDPNLQNIPVRTEEGKAIRALFEPGAGYDCLLSADYSQIELRILAHVSQDELFMDAFRQNQDIHARTASEVFGTPLEQVTGEQRRHAKAVNFGIVYGISDFGLAKDLHIARKDAKSYIDNYFARYTGVKKFIDDTVEGAHKDGFVKTIFNRRRDLPAINSRNFMQRSLAERMAMNTPIQGAAADIIKLAMIAVYHKLQAVGVKSRVLVQVHDELVLEVVNSEREQVESILKETMENVVNLSVPLLIDMHAGKNWAEAK</sequence>
<dbReference type="OrthoDB" id="9806424at2"/>
<dbReference type="Gene3D" id="1.10.150.20">
    <property type="entry name" value="5' to 3' exonuclease, C-terminal subdomain"/>
    <property type="match status" value="2"/>
</dbReference>
<evidence type="ECO:0000313" key="20">
    <source>
        <dbReference type="Proteomes" id="UP000183469"/>
    </source>
</evidence>
<dbReference type="SUPFAM" id="SSF56672">
    <property type="entry name" value="DNA/RNA polymerases"/>
    <property type="match status" value="1"/>
</dbReference>